<reference evidence="2 3" key="1">
    <citation type="journal article" date="2002" name="Nature">
        <title>Comparison of the genomes of two Xanthomonas pathogens with differing host specificities.</title>
        <authorList>
            <person name="da Silva A.C."/>
            <person name="Ferro J.A."/>
            <person name="Reinach F.C."/>
            <person name="Farah C.S."/>
            <person name="Furlan L.R."/>
            <person name="Quaggio R.B."/>
            <person name="Monteiro-Vitorello C.B."/>
            <person name="Van Sluys M.A."/>
            <person name="Almeida N.F."/>
            <person name="Alves L.M."/>
            <person name="do Amaral A.M."/>
            <person name="Bertolini M.C."/>
            <person name="Camargo L.E."/>
            <person name="Camarotte G."/>
            <person name="Cannavan F."/>
            <person name="Cardozo J."/>
            <person name="Chambergo F."/>
            <person name="Ciapina L.P."/>
            <person name="Cicarelli R.M."/>
            <person name="Coutinho L.L."/>
            <person name="Cursino-Santos J.R."/>
            <person name="El-Dorry H."/>
            <person name="Faria J.B."/>
            <person name="Ferreira A.J."/>
            <person name="Ferreira R.C."/>
            <person name="Ferro M.I."/>
            <person name="Formighieri E.F."/>
            <person name="Franco M.C."/>
            <person name="Greggio C.C."/>
            <person name="Gruber A."/>
            <person name="Katsuyama A.M."/>
            <person name="Kishi L.T."/>
            <person name="Leite R.P."/>
            <person name="Lemos E.G."/>
            <person name="Lemos M.V."/>
            <person name="Locali E.C."/>
            <person name="Machado M.A."/>
            <person name="Madeira A.M."/>
            <person name="Martinez-Rossi N.M."/>
            <person name="Martins E.C."/>
            <person name="Meidanis J."/>
            <person name="Menck C.F."/>
            <person name="Miyaki C.Y."/>
            <person name="Moon D.H."/>
            <person name="Moreira L.M."/>
            <person name="Novo M.T."/>
            <person name="Okura V.K."/>
            <person name="Oliveira M.C."/>
            <person name="Oliveira V.R."/>
            <person name="Pereira H.A."/>
            <person name="Rossi A."/>
            <person name="Sena J.A."/>
            <person name="Silva C."/>
            <person name="de Souza R.F."/>
            <person name="Spinola L.A."/>
            <person name="Takita M.A."/>
            <person name="Tamura R.E."/>
            <person name="Teixeira E.C."/>
            <person name="Tezza R.I."/>
            <person name="Trindade dos Santos M."/>
            <person name="Truffi D."/>
            <person name="Tsai S.M."/>
            <person name="White F.F."/>
            <person name="Setubal J.C."/>
            <person name="Kitajima J.P."/>
        </authorList>
    </citation>
    <scope>NUCLEOTIDE SEQUENCE [LARGE SCALE GENOMIC DNA]</scope>
    <source>
        <strain evidence="2 3">306</strain>
    </source>
</reference>
<feature type="transmembrane region" description="Helical" evidence="1">
    <location>
        <begin position="78"/>
        <end position="97"/>
    </location>
</feature>
<proteinExistence type="predicted"/>
<protein>
    <submittedName>
        <fullName evidence="2">Uncharacterized protein</fullName>
    </submittedName>
</protein>
<keyword evidence="2" id="KW-0614">Plasmid</keyword>
<accession>A0AAI7ZJF9</accession>
<evidence type="ECO:0000313" key="2">
    <source>
        <dbReference type="EMBL" id="AAM39275.1"/>
    </source>
</evidence>
<dbReference type="AlphaFoldDB" id="A0AAI7ZJF9"/>
<name>A0AAI7ZJF9_XANAC</name>
<geneLocation type="plasmid" evidence="2 3">
    <name>pXAC64</name>
</geneLocation>
<sequence>MESQRRPNRSASSVGRINAIAVQRIGDRPLKPAPRRQCSITALIPTSIWPVVRDPQCHPGASGFVLQRIEIRPLPSNFVLVAYAIPSLFFVIFAGVMNTRLMQSSLLAGNEYATIASPICAPKV</sequence>
<dbReference type="EMBL" id="AE008925">
    <property type="protein sequence ID" value="AAM39275.1"/>
    <property type="molecule type" value="Genomic_DNA"/>
</dbReference>
<evidence type="ECO:0000256" key="1">
    <source>
        <dbReference type="SAM" id="Phobius"/>
    </source>
</evidence>
<organism evidence="2 3">
    <name type="scientific">Xanthomonas axonopodis pv. citri (strain 306)</name>
    <dbReference type="NCBI Taxonomy" id="190486"/>
    <lineage>
        <taxon>Bacteria</taxon>
        <taxon>Pseudomonadati</taxon>
        <taxon>Pseudomonadota</taxon>
        <taxon>Gammaproteobacteria</taxon>
        <taxon>Lysobacterales</taxon>
        <taxon>Lysobacteraceae</taxon>
        <taxon>Xanthomonas</taxon>
    </lineage>
</organism>
<dbReference type="KEGG" id="xac:XACb0029"/>
<keyword evidence="1" id="KW-0812">Transmembrane</keyword>
<keyword evidence="1" id="KW-0472">Membrane</keyword>
<dbReference type="Proteomes" id="UP000000576">
    <property type="component" value="Plasmid pXAC64"/>
</dbReference>
<gene>
    <name evidence="2" type="ordered locus">XACb0029</name>
</gene>
<evidence type="ECO:0000313" key="3">
    <source>
        <dbReference type="Proteomes" id="UP000000576"/>
    </source>
</evidence>
<keyword evidence="1" id="KW-1133">Transmembrane helix</keyword>